<sequence>MFISSMATLLSPSVLFVIPYYSSAVSPSHPHLPPIAATAAAAAHDSSALGAGVATSVQNDKPRARKLPRGVYVSIKRRTWQARTSAMRHHVLDGSSRARMVLARLPRHSWPWVGIS</sequence>
<dbReference type="GeneID" id="54366517"/>
<dbReference type="Proteomes" id="UP000504637">
    <property type="component" value="Unplaced"/>
</dbReference>
<proteinExistence type="predicted"/>
<name>A0A6J3LYP8_9PEZI</name>
<accession>A0A6J3LYP8</accession>
<organism evidence="3">
    <name type="scientific">Dissoconium aciculare CBS 342.82</name>
    <dbReference type="NCBI Taxonomy" id="1314786"/>
    <lineage>
        <taxon>Eukaryota</taxon>
        <taxon>Fungi</taxon>
        <taxon>Dikarya</taxon>
        <taxon>Ascomycota</taxon>
        <taxon>Pezizomycotina</taxon>
        <taxon>Dothideomycetes</taxon>
        <taxon>Dothideomycetidae</taxon>
        <taxon>Mycosphaerellales</taxon>
        <taxon>Dissoconiaceae</taxon>
        <taxon>Dissoconium</taxon>
    </lineage>
</organism>
<protein>
    <recommendedName>
        <fullName evidence="4">Secreted protein</fullName>
    </recommendedName>
</protein>
<gene>
    <name evidence="3" type="ORF">K489DRAFT_55795</name>
</gene>
<feature type="signal peptide" evidence="1">
    <location>
        <begin position="1"/>
        <end position="24"/>
    </location>
</feature>
<dbReference type="AlphaFoldDB" id="A0A6J3LYP8"/>
<dbReference type="RefSeq" id="XP_033457460.1">
    <property type="nucleotide sequence ID" value="XM_033608717.1"/>
</dbReference>
<reference evidence="3" key="2">
    <citation type="submission" date="2020-04" db="EMBL/GenBank/DDBJ databases">
        <authorList>
            <consortium name="NCBI Genome Project"/>
        </authorList>
    </citation>
    <scope>NUCLEOTIDE SEQUENCE</scope>
    <source>
        <strain evidence="3">CBS 342.82</strain>
    </source>
</reference>
<keyword evidence="2" id="KW-1185">Reference proteome</keyword>
<evidence type="ECO:0000256" key="1">
    <source>
        <dbReference type="SAM" id="SignalP"/>
    </source>
</evidence>
<keyword evidence="1" id="KW-0732">Signal</keyword>
<feature type="chain" id="PRO_5026845069" description="Secreted protein" evidence="1">
    <location>
        <begin position="25"/>
        <end position="116"/>
    </location>
</feature>
<reference evidence="3" key="1">
    <citation type="submission" date="2020-01" db="EMBL/GenBank/DDBJ databases">
        <authorList>
            <consortium name="DOE Joint Genome Institute"/>
            <person name="Haridas S."/>
            <person name="Albert R."/>
            <person name="Binder M."/>
            <person name="Bloem J."/>
            <person name="Labutti K."/>
            <person name="Salamov A."/>
            <person name="Andreopoulos B."/>
            <person name="Baker S.E."/>
            <person name="Barry K."/>
            <person name="Bills G."/>
            <person name="Bluhm B.H."/>
            <person name="Cannon C."/>
            <person name="Castanera R."/>
            <person name="Culley D.E."/>
            <person name="Daum C."/>
            <person name="Ezra D."/>
            <person name="Gonzalez J.B."/>
            <person name="Henrissat B."/>
            <person name="Kuo A."/>
            <person name="Liang C."/>
            <person name="Lipzen A."/>
            <person name="Lutzoni F."/>
            <person name="Magnuson J."/>
            <person name="Mondo S."/>
            <person name="Nolan M."/>
            <person name="Ohm R."/>
            <person name="Pangilinan J."/>
            <person name="Park H.-J."/>
            <person name="Ramirez L."/>
            <person name="Alfaro M."/>
            <person name="Sun H."/>
            <person name="Tritt A."/>
            <person name="Yoshinaga Y."/>
            <person name="Zwiers L.-H."/>
            <person name="Turgeon B.G."/>
            <person name="Goodwin S.B."/>
            <person name="Spatafora J.W."/>
            <person name="Crous P.W."/>
            <person name="Grigoriev I.V."/>
        </authorList>
    </citation>
    <scope>NUCLEOTIDE SEQUENCE</scope>
    <source>
        <strain evidence="3">CBS 342.82</strain>
    </source>
</reference>
<evidence type="ECO:0000313" key="3">
    <source>
        <dbReference type="RefSeq" id="XP_033457460.1"/>
    </source>
</evidence>
<evidence type="ECO:0000313" key="2">
    <source>
        <dbReference type="Proteomes" id="UP000504637"/>
    </source>
</evidence>
<evidence type="ECO:0008006" key="4">
    <source>
        <dbReference type="Google" id="ProtNLM"/>
    </source>
</evidence>
<reference evidence="3" key="3">
    <citation type="submission" date="2025-08" db="UniProtKB">
        <authorList>
            <consortium name="RefSeq"/>
        </authorList>
    </citation>
    <scope>IDENTIFICATION</scope>
    <source>
        <strain evidence="3">CBS 342.82</strain>
    </source>
</reference>